<feature type="region of interest" description="Disordered" evidence="8">
    <location>
        <begin position="1"/>
        <end position="41"/>
    </location>
</feature>
<protein>
    <submittedName>
        <fullName evidence="10">DNA photolyase</fullName>
    </submittedName>
</protein>
<feature type="site" description="Electron transfer via tryptophanyl radical" evidence="7">
    <location>
        <position position="475"/>
    </location>
</feature>
<dbReference type="InterPro" id="IPR002081">
    <property type="entry name" value="Cryptochrome/DNA_photolyase_1"/>
</dbReference>
<name>A0A9P3L8B2_9APHY</name>
<keyword evidence="11" id="KW-1185">Reference proteome</keyword>
<dbReference type="Gene3D" id="1.10.579.10">
    <property type="entry name" value="DNA Cyclobutane Dipyrimidine Photolyase, subunit A, domain 3"/>
    <property type="match status" value="1"/>
</dbReference>
<dbReference type="GO" id="GO:0043153">
    <property type="term" value="P:entrainment of circadian clock by photoperiod"/>
    <property type="evidence" value="ECO:0007669"/>
    <property type="project" value="TreeGrafter"/>
</dbReference>
<feature type="binding site" evidence="6">
    <location>
        <begin position="390"/>
        <end position="397"/>
    </location>
    <ligand>
        <name>FAD</name>
        <dbReference type="ChEBI" id="CHEBI:57692"/>
    </ligand>
</feature>
<dbReference type="Pfam" id="PF00875">
    <property type="entry name" value="DNA_photolyase"/>
    <property type="match status" value="1"/>
</dbReference>
<comment type="cofactor">
    <cofactor evidence="1">
        <name>(6R)-5,10-methylene-5,6,7,8-tetrahydrofolate</name>
        <dbReference type="ChEBI" id="CHEBI:15636"/>
    </cofactor>
</comment>
<evidence type="ECO:0000256" key="7">
    <source>
        <dbReference type="PIRSR" id="PIRSR602081-2"/>
    </source>
</evidence>
<reference evidence="10 11" key="1">
    <citation type="submission" date="2021-08" db="EMBL/GenBank/DDBJ databases">
        <title>Draft Genome Sequence of Phanerochaete sordida strain YK-624.</title>
        <authorList>
            <person name="Mori T."/>
            <person name="Dohra H."/>
            <person name="Suzuki T."/>
            <person name="Kawagishi H."/>
            <person name="Hirai H."/>
        </authorList>
    </citation>
    <scope>NUCLEOTIDE SEQUENCE [LARGE SCALE GENOMIC DNA]</scope>
    <source>
        <strain evidence="10 11">YK-624</strain>
    </source>
</reference>
<evidence type="ECO:0000259" key="9">
    <source>
        <dbReference type="PROSITE" id="PS51645"/>
    </source>
</evidence>
<dbReference type="PROSITE" id="PS51645">
    <property type="entry name" value="PHR_CRY_ALPHA_BETA"/>
    <property type="match status" value="1"/>
</dbReference>
<organism evidence="10 11">
    <name type="scientific">Phanerochaete sordida</name>
    <dbReference type="NCBI Taxonomy" id="48140"/>
    <lineage>
        <taxon>Eukaryota</taxon>
        <taxon>Fungi</taxon>
        <taxon>Dikarya</taxon>
        <taxon>Basidiomycota</taxon>
        <taxon>Agaricomycotina</taxon>
        <taxon>Agaricomycetes</taxon>
        <taxon>Polyporales</taxon>
        <taxon>Phanerochaetaceae</taxon>
        <taxon>Phanerochaete</taxon>
    </lineage>
</organism>
<dbReference type="SUPFAM" id="SSF48173">
    <property type="entry name" value="Cryptochrome/photolyase FAD-binding domain"/>
    <property type="match status" value="1"/>
</dbReference>
<feature type="binding site" evidence="6">
    <location>
        <begin position="488"/>
        <end position="490"/>
    </location>
    <ligand>
        <name>FAD</name>
        <dbReference type="ChEBI" id="CHEBI:57692"/>
    </ligand>
</feature>
<dbReference type="Gene3D" id="1.25.40.80">
    <property type="match status" value="1"/>
</dbReference>
<dbReference type="Proteomes" id="UP000703269">
    <property type="component" value="Unassembled WGS sequence"/>
</dbReference>
<feature type="binding site" evidence="6">
    <location>
        <position position="387"/>
    </location>
    <ligand>
        <name>FAD</name>
        <dbReference type="ChEBI" id="CHEBI:57692"/>
    </ligand>
</feature>
<gene>
    <name evidence="10" type="ORF">PsYK624_005830</name>
</gene>
<dbReference type="InterPro" id="IPR005101">
    <property type="entry name" value="Cryptochr/Photolyase_FAD-bd"/>
</dbReference>
<comment type="cofactor">
    <cofactor evidence="6">
        <name>FAD</name>
        <dbReference type="ChEBI" id="CHEBI:57692"/>
    </cofactor>
    <text evidence="6">Binds 1 FAD per subunit.</text>
</comment>
<dbReference type="OrthoDB" id="435881at2759"/>
<keyword evidence="5" id="KW-0157">Chromophore</keyword>
<feature type="binding site" evidence="6">
    <location>
        <position position="332"/>
    </location>
    <ligand>
        <name>FAD</name>
        <dbReference type="ChEBI" id="CHEBI:57692"/>
    </ligand>
</feature>
<dbReference type="InterPro" id="IPR014729">
    <property type="entry name" value="Rossmann-like_a/b/a_fold"/>
</dbReference>
<proteinExistence type="inferred from homology"/>
<comment type="similarity">
    <text evidence="2">Belongs to the DNA photolyase class-1 family.</text>
</comment>
<keyword evidence="4 6" id="KW-0274">FAD</keyword>
<evidence type="ECO:0000313" key="10">
    <source>
        <dbReference type="EMBL" id="GJE84507.1"/>
    </source>
</evidence>
<dbReference type="InterPro" id="IPR036155">
    <property type="entry name" value="Crypto/Photolyase_N_sf"/>
</dbReference>
<dbReference type="GO" id="GO:0003904">
    <property type="term" value="F:deoxyribodipyrimidine photo-lyase activity"/>
    <property type="evidence" value="ECO:0007669"/>
    <property type="project" value="TreeGrafter"/>
</dbReference>
<feature type="site" description="Electron transfer via tryptophanyl radical" evidence="7">
    <location>
        <position position="422"/>
    </location>
</feature>
<dbReference type="GO" id="GO:0006139">
    <property type="term" value="P:nucleobase-containing compound metabolic process"/>
    <property type="evidence" value="ECO:0007669"/>
    <property type="project" value="UniProtKB-ARBA"/>
</dbReference>
<evidence type="ECO:0000256" key="1">
    <source>
        <dbReference type="ARBA" id="ARBA00001932"/>
    </source>
</evidence>
<feature type="site" description="Electron transfer via tryptophanyl radical" evidence="7">
    <location>
        <position position="498"/>
    </location>
</feature>
<dbReference type="GO" id="GO:0005634">
    <property type="term" value="C:nucleus"/>
    <property type="evidence" value="ECO:0007669"/>
    <property type="project" value="TreeGrafter"/>
</dbReference>
<evidence type="ECO:0000313" key="11">
    <source>
        <dbReference type="Proteomes" id="UP000703269"/>
    </source>
</evidence>
<sequence length="583" mass="65496">MTKRARSLTPPAAGVGPNKPATSISRATEPTNISAHPAKRTHADVEFLPRKIASAANAAAADGHTPFSQLQAAMGPRLTTKTGQGDAVVFWMRMQDMRIRDNRAFGQASEYARQHGLPLIALFILSPQDYVAHDRSARRIDFTLRNLTHVKESLAELNIPLRVITHSPRNTLPERVVEILSEWNAARLFANIEHEVDELRRDIRVFLTKDGRGYTVYSPFLRSWLPHLTDNSDPLACAPRVESNDPTVRQHPIFGKFFNAAGPESVEGFELSGEDAKMMRLCWPAGEDAAHEILRRFLQTKARTSQFGAADPLALGASEPKAGLKDSRIGKYKDARDRVDADTTSRLSAYLSAGVISARECIRATLALSNHKQPKIDASRDTGIGRWVQELAWRDFYTHVLALFPRVSMGRPFQETFAKVSWETNEAHLQAWKDGRTGVPIVDAGMRQANKMGWMHNRLRMITAMYLVKDLMIDWRLGEKYFMETLIDGDLASNNGGWQWSASTGVDPVPYFRIFNPYTQSKKADPSGDYIRYFVPELGKVFGDEIHNPSPRLAEKLGYPTPLVKHDEARQRAIRRYKNPGDV</sequence>
<dbReference type="PANTHER" id="PTHR11455:SF18">
    <property type="entry name" value="SI:CH1073-390K14.1"/>
    <property type="match status" value="1"/>
</dbReference>
<accession>A0A9P3L8B2</accession>
<dbReference type="GO" id="GO:0071949">
    <property type="term" value="F:FAD binding"/>
    <property type="evidence" value="ECO:0007669"/>
    <property type="project" value="TreeGrafter"/>
</dbReference>
<dbReference type="GO" id="GO:0003677">
    <property type="term" value="F:DNA binding"/>
    <property type="evidence" value="ECO:0007669"/>
    <property type="project" value="TreeGrafter"/>
</dbReference>
<feature type="domain" description="Photolyase/cryptochrome alpha/beta" evidence="9">
    <location>
        <begin position="87"/>
        <end position="224"/>
    </location>
</feature>
<evidence type="ECO:0000256" key="2">
    <source>
        <dbReference type="ARBA" id="ARBA00005862"/>
    </source>
</evidence>
<feature type="compositionally biased region" description="Polar residues" evidence="8">
    <location>
        <begin position="20"/>
        <end position="34"/>
    </location>
</feature>
<evidence type="ECO:0000256" key="6">
    <source>
        <dbReference type="PIRSR" id="PIRSR602081-1"/>
    </source>
</evidence>
<dbReference type="Pfam" id="PF03441">
    <property type="entry name" value="FAD_binding_7"/>
    <property type="match status" value="1"/>
</dbReference>
<evidence type="ECO:0000256" key="8">
    <source>
        <dbReference type="SAM" id="MobiDB-lite"/>
    </source>
</evidence>
<comment type="caution">
    <text evidence="10">The sequence shown here is derived from an EMBL/GenBank/DDBJ whole genome shotgun (WGS) entry which is preliminary data.</text>
</comment>
<dbReference type="SUPFAM" id="SSF52425">
    <property type="entry name" value="Cryptochrome/photolyase, N-terminal domain"/>
    <property type="match status" value="1"/>
</dbReference>
<keyword evidence="3 6" id="KW-0285">Flavoprotein</keyword>
<dbReference type="GO" id="GO:0006950">
    <property type="term" value="P:response to stress"/>
    <property type="evidence" value="ECO:0007669"/>
    <property type="project" value="UniProtKB-ARBA"/>
</dbReference>
<feature type="binding site" evidence="6">
    <location>
        <begin position="344"/>
        <end position="348"/>
    </location>
    <ligand>
        <name>FAD</name>
        <dbReference type="ChEBI" id="CHEBI:57692"/>
    </ligand>
</feature>
<dbReference type="GO" id="GO:0005737">
    <property type="term" value="C:cytoplasm"/>
    <property type="evidence" value="ECO:0007669"/>
    <property type="project" value="TreeGrafter"/>
</dbReference>
<evidence type="ECO:0000256" key="3">
    <source>
        <dbReference type="ARBA" id="ARBA00022630"/>
    </source>
</evidence>
<evidence type="ECO:0000256" key="4">
    <source>
        <dbReference type="ARBA" id="ARBA00022827"/>
    </source>
</evidence>
<dbReference type="GO" id="GO:0032922">
    <property type="term" value="P:circadian regulation of gene expression"/>
    <property type="evidence" value="ECO:0007669"/>
    <property type="project" value="TreeGrafter"/>
</dbReference>
<dbReference type="InterPro" id="IPR036134">
    <property type="entry name" value="Crypto/Photolyase_FAD-like_sf"/>
</dbReference>
<dbReference type="FunFam" id="1.10.579.10:FF:000003">
    <property type="entry name" value="Deoxyribodipyrimidine photo-lyase"/>
    <property type="match status" value="1"/>
</dbReference>
<dbReference type="InterPro" id="IPR006050">
    <property type="entry name" value="DNA_photolyase_N"/>
</dbReference>
<dbReference type="AlphaFoldDB" id="A0A9P3L8B2"/>
<dbReference type="EMBL" id="BPQB01000001">
    <property type="protein sequence ID" value="GJE84507.1"/>
    <property type="molecule type" value="Genomic_DNA"/>
</dbReference>
<dbReference type="PANTHER" id="PTHR11455">
    <property type="entry name" value="CRYPTOCHROME"/>
    <property type="match status" value="1"/>
</dbReference>
<evidence type="ECO:0000256" key="5">
    <source>
        <dbReference type="ARBA" id="ARBA00022991"/>
    </source>
</evidence>
<dbReference type="Gene3D" id="3.40.50.620">
    <property type="entry name" value="HUPs"/>
    <property type="match status" value="1"/>
</dbReference>